<evidence type="ECO:0000313" key="2">
    <source>
        <dbReference type="EMBL" id="KUK22388.1"/>
    </source>
</evidence>
<gene>
    <name evidence="2" type="ORF">XD57_1510</name>
</gene>
<dbReference type="Proteomes" id="UP000058636">
    <property type="component" value="Unassembled WGS sequence"/>
</dbReference>
<name>A0A117L2L4_9THEM</name>
<comment type="caution">
    <text evidence="2">The sequence shown here is derived from an EMBL/GenBank/DDBJ whole genome shotgun (WGS) entry which is preliminary data.</text>
</comment>
<dbReference type="InterPro" id="IPR012454">
    <property type="entry name" value="DUF1659"/>
</dbReference>
<dbReference type="EMBL" id="LGFG01000174">
    <property type="protein sequence ID" value="KUK22388.1"/>
    <property type="molecule type" value="Genomic_DNA"/>
</dbReference>
<sequence length="64" mass="6975">MEKALRIVWATGEVDENGNPVTRRQTISVSPNATAQDLANAVNTLDSLSSYTYVSAQLVTYETI</sequence>
<protein>
    <recommendedName>
        <fullName evidence="1">DUF1659 domain-containing protein</fullName>
    </recommendedName>
</protein>
<dbReference type="AlphaFoldDB" id="A0A117L2L4"/>
<evidence type="ECO:0000259" key="1">
    <source>
        <dbReference type="Pfam" id="PF07872"/>
    </source>
</evidence>
<accession>A0A117L2L4</accession>
<evidence type="ECO:0000313" key="3">
    <source>
        <dbReference type="Proteomes" id="UP000058636"/>
    </source>
</evidence>
<reference evidence="2 3" key="1">
    <citation type="journal article" date="2015" name="MBio">
        <title>Genome-Resolved Metagenomic Analysis Reveals Roles for Candidate Phyla and Other Microbial Community Members in Biogeochemical Transformations in Oil Reservoirs.</title>
        <authorList>
            <person name="Hu P."/>
            <person name="Tom L."/>
            <person name="Singh A."/>
            <person name="Thomas B.C."/>
            <person name="Baker B.J."/>
            <person name="Piceno Y.M."/>
            <person name="Andersen G.L."/>
            <person name="Banfield J.F."/>
        </authorList>
    </citation>
    <scope>NUCLEOTIDE SEQUENCE [LARGE SCALE GENOMIC DNA]</scope>
    <source>
        <strain evidence="2">46_26</strain>
    </source>
</reference>
<dbReference type="Pfam" id="PF07872">
    <property type="entry name" value="DUF1659"/>
    <property type="match status" value="1"/>
</dbReference>
<proteinExistence type="predicted"/>
<dbReference type="PATRIC" id="fig|93930.3.peg.580"/>
<feature type="domain" description="DUF1659" evidence="1">
    <location>
        <begin position="3"/>
        <end position="62"/>
    </location>
</feature>
<organism evidence="2 3">
    <name type="scientific">Thermotoga petrophila</name>
    <dbReference type="NCBI Taxonomy" id="93929"/>
    <lineage>
        <taxon>Bacteria</taxon>
        <taxon>Thermotogati</taxon>
        <taxon>Thermotogota</taxon>
        <taxon>Thermotogae</taxon>
        <taxon>Thermotogales</taxon>
        <taxon>Thermotogaceae</taxon>
        <taxon>Thermotoga</taxon>
    </lineage>
</organism>